<gene>
    <name evidence="6" type="ORF">SAMN05443668_11085</name>
</gene>
<dbReference type="PROSITE" id="PS50977">
    <property type="entry name" value="HTH_TETR_2"/>
    <property type="match status" value="1"/>
</dbReference>
<dbReference type="SUPFAM" id="SSF48498">
    <property type="entry name" value="Tetracyclin repressor-like, C-terminal domain"/>
    <property type="match status" value="1"/>
</dbReference>
<sequence length="206" mass="22676">MSAESTTSPRRRPAKRGEGDRLRDEIVLAACGLLAETGEMSSLSLRAVARKVGVATTSIYLHFDNLGALQRAVKDRWLDMLTAEVEAAASEAGDDPRERILAISHAYVDAGMRDPARYRVLFTSELLPLPDGVQYLGGGTFEAVLQIVRQALPDHVDASLFTMQFWCALHGIVTLRQARPNFPWPDLHLQVDDLVTRLVDSAVHSV</sequence>
<dbReference type="InterPro" id="IPR025996">
    <property type="entry name" value="MT1864/Rv1816-like_C"/>
</dbReference>
<dbReference type="Proteomes" id="UP000184440">
    <property type="component" value="Unassembled WGS sequence"/>
</dbReference>
<feature type="DNA-binding region" description="H-T-H motif" evidence="4">
    <location>
        <begin position="44"/>
        <end position="63"/>
    </location>
</feature>
<dbReference type="SUPFAM" id="SSF46689">
    <property type="entry name" value="Homeodomain-like"/>
    <property type="match status" value="1"/>
</dbReference>
<evidence type="ECO:0000256" key="4">
    <source>
        <dbReference type="PROSITE-ProRule" id="PRU00335"/>
    </source>
</evidence>
<dbReference type="InterPro" id="IPR009057">
    <property type="entry name" value="Homeodomain-like_sf"/>
</dbReference>
<dbReference type="RefSeq" id="WP_073261152.1">
    <property type="nucleotide sequence ID" value="NZ_FRCS01000010.1"/>
</dbReference>
<keyword evidence="1" id="KW-0805">Transcription regulation</keyword>
<name>A0A1M7RDC8_9ACTN</name>
<feature type="domain" description="HTH tetR-type" evidence="5">
    <location>
        <begin position="20"/>
        <end position="81"/>
    </location>
</feature>
<proteinExistence type="predicted"/>
<evidence type="ECO:0000313" key="7">
    <source>
        <dbReference type="Proteomes" id="UP000184440"/>
    </source>
</evidence>
<dbReference type="AlphaFoldDB" id="A0A1M7RDC8"/>
<reference evidence="6 7" key="1">
    <citation type="submission" date="2016-11" db="EMBL/GenBank/DDBJ databases">
        <authorList>
            <person name="Jaros S."/>
            <person name="Januszkiewicz K."/>
            <person name="Wedrychowicz H."/>
        </authorList>
    </citation>
    <scope>NUCLEOTIDE SEQUENCE [LARGE SCALE GENOMIC DNA]</scope>
    <source>
        <strain evidence="6 7">DSM 46144</strain>
    </source>
</reference>
<dbReference type="InterPro" id="IPR050109">
    <property type="entry name" value="HTH-type_TetR-like_transc_reg"/>
</dbReference>
<dbReference type="InterPro" id="IPR001647">
    <property type="entry name" value="HTH_TetR"/>
</dbReference>
<organism evidence="6 7">
    <name type="scientific">Cryptosporangium aurantiacum</name>
    <dbReference type="NCBI Taxonomy" id="134849"/>
    <lineage>
        <taxon>Bacteria</taxon>
        <taxon>Bacillati</taxon>
        <taxon>Actinomycetota</taxon>
        <taxon>Actinomycetes</taxon>
        <taxon>Cryptosporangiales</taxon>
        <taxon>Cryptosporangiaceae</taxon>
        <taxon>Cryptosporangium</taxon>
    </lineage>
</organism>
<dbReference type="PANTHER" id="PTHR30055:SF234">
    <property type="entry name" value="HTH-TYPE TRANSCRIPTIONAL REGULATOR BETI"/>
    <property type="match status" value="1"/>
</dbReference>
<dbReference type="Gene3D" id="1.10.357.10">
    <property type="entry name" value="Tetracycline Repressor, domain 2"/>
    <property type="match status" value="1"/>
</dbReference>
<dbReference type="Pfam" id="PF13305">
    <property type="entry name" value="TetR_C_33"/>
    <property type="match status" value="1"/>
</dbReference>
<dbReference type="GO" id="GO:0003700">
    <property type="term" value="F:DNA-binding transcription factor activity"/>
    <property type="evidence" value="ECO:0007669"/>
    <property type="project" value="TreeGrafter"/>
</dbReference>
<dbReference type="EMBL" id="FRCS01000010">
    <property type="protein sequence ID" value="SHN44152.1"/>
    <property type="molecule type" value="Genomic_DNA"/>
</dbReference>
<evidence type="ECO:0000256" key="3">
    <source>
        <dbReference type="ARBA" id="ARBA00023163"/>
    </source>
</evidence>
<accession>A0A1M7RDC8</accession>
<dbReference type="InterPro" id="IPR036271">
    <property type="entry name" value="Tet_transcr_reg_TetR-rel_C_sf"/>
</dbReference>
<evidence type="ECO:0000256" key="2">
    <source>
        <dbReference type="ARBA" id="ARBA00023125"/>
    </source>
</evidence>
<keyword evidence="7" id="KW-1185">Reference proteome</keyword>
<protein>
    <submittedName>
        <fullName evidence="6">Transcriptional regulator, TetR family</fullName>
    </submittedName>
</protein>
<keyword evidence="3" id="KW-0804">Transcription</keyword>
<dbReference type="PANTHER" id="PTHR30055">
    <property type="entry name" value="HTH-TYPE TRANSCRIPTIONAL REGULATOR RUTR"/>
    <property type="match status" value="1"/>
</dbReference>
<dbReference type="Pfam" id="PF00440">
    <property type="entry name" value="TetR_N"/>
    <property type="match status" value="1"/>
</dbReference>
<keyword evidence="2 4" id="KW-0238">DNA-binding</keyword>
<evidence type="ECO:0000256" key="1">
    <source>
        <dbReference type="ARBA" id="ARBA00023015"/>
    </source>
</evidence>
<dbReference type="STRING" id="134849.SAMN05443668_11085"/>
<dbReference type="GO" id="GO:0000976">
    <property type="term" value="F:transcription cis-regulatory region binding"/>
    <property type="evidence" value="ECO:0007669"/>
    <property type="project" value="TreeGrafter"/>
</dbReference>
<evidence type="ECO:0000313" key="6">
    <source>
        <dbReference type="EMBL" id="SHN44152.1"/>
    </source>
</evidence>
<evidence type="ECO:0000259" key="5">
    <source>
        <dbReference type="PROSITE" id="PS50977"/>
    </source>
</evidence>